<sequence>MASSSVTSTPRKYSWLANLPIRYKILLATGLLLCVFLVNGLVNVASQNRQAETRQWADHTYQVLVQIETLQRNALSAQIGLRGFLLSHRASELAQIDSSNKAFQERLATLRQLTSDNTLQQLRIDHIQALVAQWNRELQQMVIAPDAAIKTTDPQAVAQETARIQAEYLAHRTVRTEDFSAIMDEMSATERHLLVERNNNIERVLRDTFYMNMVSALIGLLLGLMVISLTSRMVTRPIRRLTDLMTRLAAHDHDIQIRGIGRRDEIGEISQALLTFKQMVIDTDEQAKLKHQMATISASLQEATNHRDFAERFTAQLMPLLQAGIALLYGYDESRQRLDLLGSYGLRLQNSPDAYVPGEGLVGQCALSRKAIALDDVPSNYLRIDSGSGEALPRHLTIQPLLLRDQLVGVLEFASFTPLSASHRQLLDELLPLVALTLENLNRAVNTQDLLDQTREQADELRLSSVTMRQQQQALREANDTLQNKTIELEEQSQRLLASEEELRVQADELQASNEELRLKTDTLRQQKQQLEALQRDTAQKAEELARASQYKSEFLANMSHELRTPLNSLLILSRSLADNREGNLEEEQIESARIIHDAGSSLLRLINDILDLSKIEAGKMELSLMDFSLQNLARSLCRNFDHVAREKKLDYKVIVDDGLPAEVHTDPNRLEQIINNLLANAFKFTAKGAILVHIGRPAADLPIPEALNGHDLIAISVKDSGIGIPADKLNRIFNAFEQADNSTSRQFGGTGLGLSISRRMAELLGGDIVLRSEVGKGSEFALLLPERSADTTATTATAASATGQAPATRPATRAVLPAMGVADDRERIAPGDSVILIVEDDPSFARILADMVRQKDHRMLHAVDGESCLELARRYHPVGILLDVMLPGMDGWTVIERLKADPATRHIPVHFISATDDAGRGREFGAVGFLTKPVTREAINEAFERLLHFAKGRTRQLLIVDDDASARSAVRTLLQHDDVVIDEAGSGEEAMEKIAKMGYDCIVLDLGLPGMSGLDLLEKLADSGSIPPVVVYSGRDLSREENLRIRQYTDSIVIKGARSPERLLDEVSLFLHSIRHTSGPSPTASPSGQDELHGHHVLLVDDDMRNLFALSKVLRSWGMQVTMAQDGHKALQMLAESPHIELVLMDIMMPGMDGYEATRAIRAQPTLAQLPIIALTAKAMRGDRELCLEAGANDYLSKPIDLDKLASMMHVWLRG</sequence>
<dbReference type="InterPro" id="IPR036890">
    <property type="entry name" value="HATPase_C_sf"/>
</dbReference>
<evidence type="ECO:0000256" key="7">
    <source>
        <dbReference type="ARBA" id="ARBA00023012"/>
    </source>
</evidence>
<dbReference type="Proteomes" id="UP001620405">
    <property type="component" value="Unassembled WGS sequence"/>
</dbReference>
<feature type="modified residue" description="4-aspartylphosphate" evidence="8">
    <location>
        <position position="1006"/>
    </location>
</feature>
<feature type="domain" description="Response regulatory" evidence="12">
    <location>
        <begin position="835"/>
        <end position="948"/>
    </location>
</feature>
<dbReference type="InterPro" id="IPR003660">
    <property type="entry name" value="HAMP_dom"/>
</dbReference>
<dbReference type="Gene3D" id="1.10.287.130">
    <property type="match status" value="1"/>
</dbReference>
<dbReference type="SMART" id="SM00304">
    <property type="entry name" value="HAMP"/>
    <property type="match status" value="1"/>
</dbReference>
<dbReference type="Pfam" id="PF02518">
    <property type="entry name" value="HATPase_c"/>
    <property type="match status" value="1"/>
</dbReference>
<dbReference type="InterPro" id="IPR007891">
    <property type="entry name" value="CHASE3"/>
</dbReference>
<dbReference type="CDD" id="cd00082">
    <property type="entry name" value="HisKA"/>
    <property type="match status" value="1"/>
</dbReference>
<gene>
    <name evidence="14" type="ORF">ISP13_11125</name>
</gene>
<evidence type="ECO:0000256" key="8">
    <source>
        <dbReference type="PROSITE-ProRule" id="PRU00169"/>
    </source>
</evidence>
<dbReference type="EMBL" id="JADIKG010000012">
    <property type="protein sequence ID" value="MFK2874085.1"/>
    <property type="molecule type" value="Genomic_DNA"/>
</dbReference>
<keyword evidence="6" id="KW-0418">Kinase</keyword>
<keyword evidence="10" id="KW-0472">Membrane</keyword>
<dbReference type="CDD" id="cd00156">
    <property type="entry name" value="REC"/>
    <property type="match status" value="1"/>
</dbReference>
<dbReference type="PROSITE" id="PS50109">
    <property type="entry name" value="HIS_KIN"/>
    <property type="match status" value="1"/>
</dbReference>
<keyword evidence="7" id="KW-0902">Two-component regulatory system</keyword>
<evidence type="ECO:0000256" key="2">
    <source>
        <dbReference type="ARBA" id="ARBA00004370"/>
    </source>
</evidence>
<dbReference type="CDD" id="cd19410">
    <property type="entry name" value="HK9-like_sensor"/>
    <property type="match status" value="1"/>
</dbReference>
<dbReference type="InterPro" id="IPR003018">
    <property type="entry name" value="GAF"/>
</dbReference>
<dbReference type="CDD" id="cd16922">
    <property type="entry name" value="HATPase_EvgS-ArcB-TorS-like"/>
    <property type="match status" value="1"/>
</dbReference>
<organism evidence="14 15">
    <name type="scientific">Dyella lipolytica</name>
    <dbReference type="NCBI Taxonomy" id="1867835"/>
    <lineage>
        <taxon>Bacteria</taxon>
        <taxon>Pseudomonadati</taxon>
        <taxon>Pseudomonadota</taxon>
        <taxon>Gammaproteobacteria</taxon>
        <taxon>Lysobacterales</taxon>
        <taxon>Rhodanobacteraceae</taxon>
        <taxon>Dyella</taxon>
    </lineage>
</organism>
<comment type="catalytic activity">
    <reaction evidence="1">
        <text>ATP + protein L-histidine = ADP + protein N-phospho-L-histidine.</text>
        <dbReference type="EC" id="2.7.13.3"/>
    </reaction>
</comment>
<evidence type="ECO:0000256" key="4">
    <source>
        <dbReference type="ARBA" id="ARBA00022553"/>
    </source>
</evidence>
<dbReference type="RefSeq" id="WP_284401243.1">
    <property type="nucleotide sequence ID" value="NZ_BSNQ01000009.1"/>
</dbReference>
<dbReference type="InterPro" id="IPR036097">
    <property type="entry name" value="HisK_dim/P_sf"/>
</dbReference>
<protein>
    <recommendedName>
        <fullName evidence="3">histidine kinase</fullName>
        <ecNumber evidence="3">2.7.13.3</ecNumber>
    </recommendedName>
</protein>
<keyword evidence="9" id="KW-0175">Coiled coil</keyword>
<accession>A0ABW8IXU1</accession>
<dbReference type="SUPFAM" id="SSF55781">
    <property type="entry name" value="GAF domain-like"/>
    <property type="match status" value="1"/>
</dbReference>
<keyword evidence="10" id="KW-1133">Transmembrane helix</keyword>
<dbReference type="SUPFAM" id="SSF158472">
    <property type="entry name" value="HAMP domain-like"/>
    <property type="match status" value="1"/>
</dbReference>
<evidence type="ECO:0000256" key="1">
    <source>
        <dbReference type="ARBA" id="ARBA00000085"/>
    </source>
</evidence>
<dbReference type="InterPro" id="IPR001789">
    <property type="entry name" value="Sig_transdc_resp-reg_receiver"/>
</dbReference>
<feature type="domain" description="Response regulatory" evidence="12">
    <location>
        <begin position="957"/>
        <end position="1071"/>
    </location>
</feature>
<keyword evidence="4 8" id="KW-0597">Phosphoprotein</keyword>
<dbReference type="PRINTS" id="PR00344">
    <property type="entry name" value="BCTRLSENSOR"/>
</dbReference>
<evidence type="ECO:0000313" key="14">
    <source>
        <dbReference type="EMBL" id="MFK2874085.1"/>
    </source>
</evidence>
<evidence type="ECO:0000313" key="15">
    <source>
        <dbReference type="Proteomes" id="UP001620405"/>
    </source>
</evidence>
<dbReference type="Pfam" id="PF05227">
    <property type="entry name" value="CHASE3"/>
    <property type="match status" value="1"/>
</dbReference>
<dbReference type="Gene3D" id="3.40.50.2300">
    <property type="match status" value="3"/>
</dbReference>
<dbReference type="SUPFAM" id="SSF47384">
    <property type="entry name" value="Homodimeric domain of signal transducing histidine kinase"/>
    <property type="match status" value="1"/>
</dbReference>
<feature type="domain" description="Response regulatory" evidence="12">
    <location>
        <begin position="1097"/>
        <end position="1214"/>
    </location>
</feature>
<feature type="modified residue" description="4-aspartylphosphate" evidence="8">
    <location>
        <position position="1147"/>
    </location>
</feature>
<keyword evidence="15" id="KW-1185">Reference proteome</keyword>
<name>A0ABW8IXU1_9GAMM</name>
<dbReference type="Pfam" id="PF00672">
    <property type="entry name" value="HAMP"/>
    <property type="match status" value="1"/>
</dbReference>
<dbReference type="InterPro" id="IPR003661">
    <property type="entry name" value="HisK_dim/P_dom"/>
</dbReference>
<dbReference type="PANTHER" id="PTHR45339:SF1">
    <property type="entry name" value="HYBRID SIGNAL TRANSDUCTION HISTIDINE KINASE J"/>
    <property type="match status" value="1"/>
</dbReference>
<dbReference type="Gene3D" id="6.10.340.10">
    <property type="match status" value="1"/>
</dbReference>
<dbReference type="PANTHER" id="PTHR45339">
    <property type="entry name" value="HYBRID SIGNAL TRANSDUCTION HISTIDINE KINASE J"/>
    <property type="match status" value="1"/>
</dbReference>
<evidence type="ECO:0000259" key="13">
    <source>
        <dbReference type="PROSITE" id="PS50885"/>
    </source>
</evidence>
<feature type="transmembrane region" description="Helical" evidence="10">
    <location>
        <begin position="209"/>
        <end position="230"/>
    </location>
</feature>
<dbReference type="Gene3D" id="3.30.450.40">
    <property type="match status" value="1"/>
</dbReference>
<dbReference type="SMART" id="SM00388">
    <property type="entry name" value="HisKA"/>
    <property type="match status" value="1"/>
</dbReference>
<evidence type="ECO:0000259" key="12">
    <source>
        <dbReference type="PROSITE" id="PS50110"/>
    </source>
</evidence>
<dbReference type="CDD" id="cd17546">
    <property type="entry name" value="REC_hyHK_CKI1_RcsC-like"/>
    <property type="match status" value="1"/>
</dbReference>
<dbReference type="InterPro" id="IPR029016">
    <property type="entry name" value="GAF-like_dom_sf"/>
</dbReference>
<dbReference type="InterPro" id="IPR011006">
    <property type="entry name" value="CheY-like_superfamily"/>
</dbReference>
<dbReference type="InterPro" id="IPR005467">
    <property type="entry name" value="His_kinase_dom"/>
</dbReference>
<evidence type="ECO:0000256" key="10">
    <source>
        <dbReference type="SAM" id="Phobius"/>
    </source>
</evidence>
<evidence type="ECO:0000256" key="6">
    <source>
        <dbReference type="ARBA" id="ARBA00022777"/>
    </source>
</evidence>
<dbReference type="Gene3D" id="3.30.565.10">
    <property type="entry name" value="Histidine kinase-like ATPase, C-terminal domain"/>
    <property type="match status" value="1"/>
</dbReference>
<evidence type="ECO:0000256" key="3">
    <source>
        <dbReference type="ARBA" id="ARBA00012438"/>
    </source>
</evidence>
<dbReference type="PROSITE" id="PS50885">
    <property type="entry name" value="HAMP"/>
    <property type="match status" value="1"/>
</dbReference>
<evidence type="ECO:0000259" key="11">
    <source>
        <dbReference type="PROSITE" id="PS50109"/>
    </source>
</evidence>
<feature type="coiled-coil region" evidence="9">
    <location>
        <begin position="444"/>
        <end position="548"/>
    </location>
</feature>
<dbReference type="EC" id="2.7.13.3" evidence="3"/>
<dbReference type="Pfam" id="PF00072">
    <property type="entry name" value="Response_reg"/>
    <property type="match status" value="3"/>
</dbReference>
<comment type="caution">
    <text evidence="14">The sequence shown here is derived from an EMBL/GenBank/DDBJ whole genome shotgun (WGS) entry which is preliminary data.</text>
</comment>
<dbReference type="InterPro" id="IPR004358">
    <property type="entry name" value="Sig_transdc_His_kin-like_C"/>
</dbReference>
<keyword evidence="5" id="KW-0808">Transferase</keyword>
<dbReference type="Pfam" id="PF00512">
    <property type="entry name" value="HisKA"/>
    <property type="match status" value="1"/>
</dbReference>
<dbReference type="CDD" id="cd06225">
    <property type="entry name" value="HAMP"/>
    <property type="match status" value="1"/>
</dbReference>
<dbReference type="Pfam" id="PF13185">
    <property type="entry name" value="GAF_2"/>
    <property type="match status" value="1"/>
</dbReference>
<feature type="domain" description="HAMP" evidence="13">
    <location>
        <begin position="232"/>
        <end position="285"/>
    </location>
</feature>
<feature type="domain" description="Histidine kinase" evidence="11">
    <location>
        <begin position="558"/>
        <end position="789"/>
    </location>
</feature>
<dbReference type="SUPFAM" id="SSF52172">
    <property type="entry name" value="CheY-like"/>
    <property type="match status" value="3"/>
</dbReference>
<evidence type="ECO:0000256" key="9">
    <source>
        <dbReference type="SAM" id="Coils"/>
    </source>
</evidence>
<dbReference type="SMART" id="SM00387">
    <property type="entry name" value="HATPase_c"/>
    <property type="match status" value="1"/>
</dbReference>
<keyword evidence="10" id="KW-0812">Transmembrane</keyword>
<reference evidence="14 15" key="1">
    <citation type="submission" date="2020-10" db="EMBL/GenBank/DDBJ databases">
        <title>Phylogeny of dyella-like bacteria.</title>
        <authorList>
            <person name="Fu J."/>
        </authorList>
    </citation>
    <scope>NUCLEOTIDE SEQUENCE [LARGE SCALE GENOMIC DNA]</scope>
    <source>
        <strain evidence="14 15">DHOB07</strain>
    </source>
</reference>
<dbReference type="InterPro" id="IPR003594">
    <property type="entry name" value="HATPase_dom"/>
</dbReference>
<comment type="subcellular location">
    <subcellularLocation>
        <location evidence="2">Membrane</location>
    </subcellularLocation>
</comment>
<feature type="modified residue" description="4-aspartylphosphate" evidence="8">
    <location>
        <position position="884"/>
    </location>
</feature>
<dbReference type="SMART" id="SM00065">
    <property type="entry name" value="GAF"/>
    <property type="match status" value="1"/>
</dbReference>
<evidence type="ECO:0000256" key="5">
    <source>
        <dbReference type="ARBA" id="ARBA00022679"/>
    </source>
</evidence>
<dbReference type="SUPFAM" id="SSF55874">
    <property type="entry name" value="ATPase domain of HSP90 chaperone/DNA topoisomerase II/histidine kinase"/>
    <property type="match status" value="1"/>
</dbReference>
<dbReference type="SMART" id="SM00448">
    <property type="entry name" value="REC"/>
    <property type="match status" value="3"/>
</dbReference>
<dbReference type="PROSITE" id="PS50110">
    <property type="entry name" value="RESPONSE_REGULATORY"/>
    <property type="match status" value="3"/>
</dbReference>
<proteinExistence type="predicted"/>